<protein>
    <submittedName>
        <fullName evidence="2">Uncharacterized protein</fullName>
    </submittedName>
</protein>
<evidence type="ECO:0000313" key="2">
    <source>
        <dbReference type="EMBL" id="MBD2704691.1"/>
    </source>
</evidence>
<evidence type="ECO:0000256" key="1">
    <source>
        <dbReference type="SAM" id="MobiDB-lite"/>
    </source>
</evidence>
<keyword evidence="3" id="KW-1185">Reference proteome</keyword>
<dbReference type="Proteomes" id="UP000598820">
    <property type="component" value="Unassembled WGS sequence"/>
</dbReference>
<organism evidence="2 3">
    <name type="scientific">Spirosoma profusum</name>
    <dbReference type="NCBI Taxonomy" id="2771354"/>
    <lineage>
        <taxon>Bacteria</taxon>
        <taxon>Pseudomonadati</taxon>
        <taxon>Bacteroidota</taxon>
        <taxon>Cytophagia</taxon>
        <taxon>Cytophagales</taxon>
        <taxon>Cytophagaceae</taxon>
        <taxon>Spirosoma</taxon>
    </lineage>
</organism>
<comment type="caution">
    <text evidence="2">The sequence shown here is derived from an EMBL/GenBank/DDBJ whole genome shotgun (WGS) entry which is preliminary data.</text>
</comment>
<gene>
    <name evidence="2" type="ORF">IC229_28910</name>
</gene>
<dbReference type="RefSeq" id="WP_190891481.1">
    <property type="nucleotide sequence ID" value="NZ_JACWZY010000035.1"/>
</dbReference>
<feature type="region of interest" description="Disordered" evidence="1">
    <location>
        <begin position="1"/>
        <end position="31"/>
    </location>
</feature>
<dbReference type="AlphaFoldDB" id="A0A927G9L8"/>
<dbReference type="EMBL" id="JACWZY010000035">
    <property type="protein sequence ID" value="MBD2704691.1"/>
    <property type="molecule type" value="Genomic_DNA"/>
</dbReference>
<name>A0A927G9L8_9BACT</name>
<proteinExistence type="predicted"/>
<accession>A0A927G9L8</accession>
<sequence length="241" mass="26726">MALAEDGEGLKPEKRKRKKAEDKPYGGLGDPKTLELLKAAELLEKSDRKLVSKKGLTKAAMAGLSTLNNNSELNGQPLQELVNHLKDVNPDKVTIESYHALGSAIQSSLSLTLKAALNTENELLRTVYLDFYNELYRFRFEKFLTANLLFEVNAGDEGRKDEGFLGEDLKDDSSKGNKLKDDKSVGKIAAEVGLKAAFFAAFEGFIKILEDYFMDDEPGSEGNFFIGFLRAIYESGVQKDK</sequence>
<evidence type="ECO:0000313" key="3">
    <source>
        <dbReference type="Proteomes" id="UP000598820"/>
    </source>
</evidence>
<reference evidence="2" key="1">
    <citation type="submission" date="2020-09" db="EMBL/GenBank/DDBJ databases">
        <authorList>
            <person name="Kim M.K."/>
        </authorList>
    </citation>
    <scope>NUCLEOTIDE SEQUENCE</scope>
    <source>
        <strain evidence="2">BT702</strain>
    </source>
</reference>